<reference evidence="3 5" key="1">
    <citation type="journal article" date="2021" name="G3 (Bethesda)">
        <title>Genomic diversity, chromosomal rearrangements, and interspecies hybridization in the ogataea polymorpha species complex.</title>
        <authorList>
            <person name="Hanson S.J."/>
            <person name="Cinneide E.O."/>
            <person name="Salzberg L.I."/>
            <person name="Wolfe K.H."/>
            <person name="McGowan J."/>
            <person name="Fitzpatrick D.A."/>
            <person name="Matlin K."/>
        </authorList>
    </citation>
    <scope>NUCLEOTIDE SEQUENCE</scope>
    <source>
        <strain evidence="4">81-436-3</strain>
        <strain evidence="3">83-405-1</strain>
    </source>
</reference>
<dbReference type="Proteomes" id="UP000738402">
    <property type="component" value="Unassembled WGS sequence"/>
</dbReference>
<dbReference type="Proteomes" id="UP000697297">
    <property type="component" value="Unassembled WGS sequence"/>
</dbReference>
<proteinExistence type="predicted"/>
<keyword evidence="2" id="KW-1133">Transmembrane helix</keyword>
<evidence type="ECO:0000313" key="4">
    <source>
        <dbReference type="EMBL" id="KAG7762464.1"/>
    </source>
</evidence>
<evidence type="ECO:0000256" key="2">
    <source>
        <dbReference type="SAM" id="Phobius"/>
    </source>
</evidence>
<keyword evidence="2" id="KW-0472">Membrane</keyword>
<evidence type="ECO:0000313" key="6">
    <source>
        <dbReference type="Proteomes" id="UP000738402"/>
    </source>
</evidence>
<organism evidence="3 6">
    <name type="scientific">Ogataea haglerorum</name>
    <dbReference type="NCBI Taxonomy" id="1937702"/>
    <lineage>
        <taxon>Eukaryota</taxon>
        <taxon>Fungi</taxon>
        <taxon>Dikarya</taxon>
        <taxon>Ascomycota</taxon>
        <taxon>Saccharomycotina</taxon>
        <taxon>Pichiomycetes</taxon>
        <taxon>Pichiales</taxon>
        <taxon>Pichiaceae</taxon>
        <taxon>Ogataea</taxon>
    </lineage>
</organism>
<feature type="compositionally biased region" description="Basic and acidic residues" evidence="1">
    <location>
        <begin position="49"/>
        <end position="58"/>
    </location>
</feature>
<evidence type="ECO:0000313" key="5">
    <source>
        <dbReference type="Proteomes" id="UP000697297"/>
    </source>
</evidence>
<dbReference type="EMBL" id="JAHLUH010000013">
    <property type="protein sequence ID" value="KAG7725290.1"/>
    <property type="molecule type" value="Genomic_DNA"/>
</dbReference>
<evidence type="ECO:0000313" key="3">
    <source>
        <dbReference type="EMBL" id="KAG7725290.1"/>
    </source>
</evidence>
<evidence type="ECO:0000256" key="1">
    <source>
        <dbReference type="SAM" id="MobiDB-lite"/>
    </source>
</evidence>
<feature type="transmembrane region" description="Helical" evidence="2">
    <location>
        <begin position="6"/>
        <end position="29"/>
    </location>
</feature>
<sequence length="97" mass="10609">MVSTSGAVGCAVGIPAGLVAIFVCGLIISQRMRHDKEDKIPEEVPEEEFGPRQEKDGSDYLDSVPVLEDATYVKQLHGESRFREETIRDANLSGSMV</sequence>
<protein>
    <submittedName>
        <fullName evidence="3">Uncharacterized protein</fullName>
    </submittedName>
</protein>
<accession>A0AAN6D2H0</accession>
<dbReference type="AlphaFoldDB" id="A0AAN6D2H0"/>
<dbReference type="EMBL" id="JAHLUN010000014">
    <property type="protein sequence ID" value="KAG7762464.1"/>
    <property type="molecule type" value="Genomic_DNA"/>
</dbReference>
<keyword evidence="2" id="KW-0812">Transmembrane</keyword>
<comment type="caution">
    <text evidence="3">The sequence shown here is derived from an EMBL/GenBank/DDBJ whole genome shotgun (WGS) entry which is preliminary data.</text>
</comment>
<keyword evidence="5" id="KW-1185">Reference proteome</keyword>
<feature type="region of interest" description="Disordered" evidence="1">
    <location>
        <begin position="35"/>
        <end position="60"/>
    </location>
</feature>
<gene>
    <name evidence="3" type="ORF">KL933_004304</name>
    <name evidence="4" type="ORF">KL946_004580</name>
</gene>
<name>A0AAN6D2H0_9ASCO</name>